<comment type="caution">
    <text evidence="6">The sequence shown here is derived from an EMBL/GenBank/DDBJ whole genome shotgun (WGS) entry which is preliminary data.</text>
</comment>
<dbReference type="InterPro" id="IPR047640">
    <property type="entry name" value="RpiR-like"/>
</dbReference>
<organism evidence="6 7">
    <name type="scientific">Lactobacillus corticis</name>
    <dbReference type="NCBI Taxonomy" id="2201249"/>
    <lineage>
        <taxon>Bacteria</taxon>
        <taxon>Bacillati</taxon>
        <taxon>Bacillota</taxon>
        <taxon>Bacilli</taxon>
        <taxon>Lactobacillales</taxon>
        <taxon>Lactobacillaceae</taxon>
        <taxon>Lactobacillus</taxon>
    </lineage>
</organism>
<gene>
    <name evidence="6" type="primary">rpiR_1</name>
    <name evidence="6" type="ORF">LCB40_07260</name>
</gene>
<dbReference type="PANTHER" id="PTHR30514:SF1">
    <property type="entry name" value="HTH-TYPE TRANSCRIPTIONAL REGULATOR HEXR-RELATED"/>
    <property type="match status" value="1"/>
</dbReference>
<dbReference type="InterPro" id="IPR000281">
    <property type="entry name" value="HTH_RpiR"/>
</dbReference>
<evidence type="ECO:0000259" key="5">
    <source>
        <dbReference type="PROSITE" id="PS51464"/>
    </source>
</evidence>
<evidence type="ECO:0000256" key="3">
    <source>
        <dbReference type="ARBA" id="ARBA00023163"/>
    </source>
</evidence>
<dbReference type="AlphaFoldDB" id="A0A916QGF7"/>
<dbReference type="InterPro" id="IPR035472">
    <property type="entry name" value="RpiR-like_SIS"/>
</dbReference>
<dbReference type="Pfam" id="PF01380">
    <property type="entry name" value="SIS"/>
    <property type="match status" value="1"/>
</dbReference>
<dbReference type="Pfam" id="PF01418">
    <property type="entry name" value="HTH_6"/>
    <property type="match status" value="1"/>
</dbReference>
<dbReference type="PANTHER" id="PTHR30514">
    <property type="entry name" value="GLUCOKINASE"/>
    <property type="match status" value="1"/>
</dbReference>
<dbReference type="GO" id="GO:0097367">
    <property type="term" value="F:carbohydrate derivative binding"/>
    <property type="evidence" value="ECO:0007669"/>
    <property type="project" value="InterPro"/>
</dbReference>
<dbReference type="InterPro" id="IPR001347">
    <property type="entry name" value="SIS_dom"/>
</dbReference>
<dbReference type="CDD" id="cd05013">
    <property type="entry name" value="SIS_RpiR"/>
    <property type="match status" value="1"/>
</dbReference>
<dbReference type="Proteomes" id="UP000677218">
    <property type="component" value="Unassembled WGS sequence"/>
</dbReference>
<accession>A0A916QGF7</accession>
<evidence type="ECO:0000313" key="7">
    <source>
        <dbReference type="Proteomes" id="UP000677218"/>
    </source>
</evidence>
<reference evidence="6" key="1">
    <citation type="submission" date="2020-08" db="EMBL/GenBank/DDBJ databases">
        <title>Taxonomic study for Lactobacillus species isolated from hardwood bark.</title>
        <authorList>
            <person name="Tohno M."/>
            <person name="Tanizawa Y."/>
        </authorList>
    </citation>
    <scope>NUCLEOTIDE SEQUENCE</scope>
    <source>
        <strain evidence="6">B40</strain>
    </source>
</reference>
<dbReference type="GO" id="GO:0003677">
    <property type="term" value="F:DNA binding"/>
    <property type="evidence" value="ECO:0007669"/>
    <property type="project" value="UniProtKB-KW"/>
</dbReference>
<dbReference type="InterPro" id="IPR036388">
    <property type="entry name" value="WH-like_DNA-bd_sf"/>
</dbReference>
<dbReference type="GO" id="GO:0003700">
    <property type="term" value="F:DNA-binding transcription factor activity"/>
    <property type="evidence" value="ECO:0007669"/>
    <property type="project" value="InterPro"/>
</dbReference>
<dbReference type="SUPFAM" id="SSF53697">
    <property type="entry name" value="SIS domain"/>
    <property type="match status" value="1"/>
</dbReference>
<proteinExistence type="predicted"/>
<evidence type="ECO:0000256" key="2">
    <source>
        <dbReference type="ARBA" id="ARBA00023125"/>
    </source>
</evidence>
<sequence length="276" mass="30355">MTEQTNIIELITSHLQVMSDTDKKIAHTILNEPSQAVNATISELAKASQVSDASVSRFCKNLGLSGFHQLKILLAQAHSQPQLKMSDDIQQNLQTIAANKRAEVENTLADFGSEKVKQILTMIKSARIVIFCAEGDTFPVARDAAYKFNQAGILSIAGDGWDMSTGQLLNMTADDLLIVISNSGEAVSLLQEIKAARKVGMPVIAITNRIDSPIALKADLHLQTAVRQQIFQSEYYFSRVAAMTAIEALFLLLLAQEPQRLDHIKQHEDLISDQKI</sequence>
<dbReference type="InterPro" id="IPR009057">
    <property type="entry name" value="Homeodomain-like_sf"/>
</dbReference>
<evidence type="ECO:0000259" key="4">
    <source>
        <dbReference type="PROSITE" id="PS51071"/>
    </source>
</evidence>
<feature type="domain" description="HTH rpiR-type" evidence="4">
    <location>
        <begin position="5"/>
        <end position="81"/>
    </location>
</feature>
<evidence type="ECO:0000256" key="1">
    <source>
        <dbReference type="ARBA" id="ARBA00023015"/>
    </source>
</evidence>
<evidence type="ECO:0000313" key="6">
    <source>
        <dbReference type="EMBL" id="GFZ26846.1"/>
    </source>
</evidence>
<dbReference type="InterPro" id="IPR046348">
    <property type="entry name" value="SIS_dom_sf"/>
</dbReference>
<dbReference type="PROSITE" id="PS00356">
    <property type="entry name" value="HTH_LACI_1"/>
    <property type="match status" value="1"/>
</dbReference>
<dbReference type="SUPFAM" id="SSF46689">
    <property type="entry name" value="Homeodomain-like"/>
    <property type="match status" value="1"/>
</dbReference>
<dbReference type="RefSeq" id="WP_212780539.1">
    <property type="nucleotide sequence ID" value="NZ_BMAY01000004.1"/>
</dbReference>
<feature type="domain" description="SIS" evidence="5">
    <location>
        <begin position="119"/>
        <end position="260"/>
    </location>
</feature>
<keyword evidence="3" id="KW-0804">Transcription</keyword>
<keyword evidence="1" id="KW-0805">Transcription regulation</keyword>
<dbReference type="Gene3D" id="3.40.50.10490">
    <property type="entry name" value="Glucose-6-phosphate isomerase like protein, domain 1"/>
    <property type="match status" value="1"/>
</dbReference>
<dbReference type="PROSITE" id="PS51464">
    <property type="entry name" value="SIS"/>
    <property type="match status" value="1"/>
</dbReference>
<dbReference type="Gene3D" id="1.10.10.10">
    <property type="entry name" value="Winged helix-like DNA-binding domain superfamily/Winged helix DNA-binding domain"/>
    <property type="match status" value="1"/>
</dbReference>
<keyword evidence="2" id="KW-0238">DNA-binding</keyword>
<name>A0A916QGF7_9LACO</name>
<keyword evidence="7" id="KW-1185">Reference proteome</keyword>
<protein>
    <submittedName>
        <fullName evidence="6">RpiR family transcriptional regulator</fullName>
    </submittedName>
</protein>
<dbReference type="EMBL" id="BMAY01000004">
    <property type="protein sequence ID" value="GFZ26846.1"/>
    <property type="molecule type" value="Genomic_DNA"/>
</dbReference>
<dbReference type="PROSITE" id="PS51071">
    <property type="entry name" value="HTH_RPIR"/>
    <property type="match status" value="1"/>
</dbReference>
<dbReference type="GO" id="GO:1901135">
    <property type="term" value="P:carbohydrate derivative metabolic process"/>
    <property type="evidence" value="ECO:0007669"/>
    <property type="project" value="InterPro"/>
</dbReference>